<organism evidence="8 9">
    <name type="scientific">Tagetes erecta</name>
    <name type="common">African marigold</name>
    <dbReference type="NCBI Taxonomy" id="13708"/>
    <lineage>
        <taxon>Eukaryota</taxon>
        <taxon>Viridiplantae</taxon>
        <taxon>Streptophyta</taxon>
        <taxon>Embryophyta</taxon>
        <taxon>Tracheophyta</taxon>
        <taxon>Spermatophyta</taxon>
        <taxon>Magnoliopsida</taxon>
        <taxon>eudicotyledons</taxon>
        <taxon>Gunneridae</taxon>
        <taxon>Pentapetalae</taxon>
        <taxon>asterids</taxon>
        <taxon>campanulids</taxon>
        <taxon>Asterales</taxon>
        <taxon>Asteraceae</taxon>
        <taxon>Asteroideae</taxon>
        <taxon>Heliantheae alliance</taxon>
        <taxon>Tageteae</taxon>
        <taxon>Tagetes</taxon>
    </lineage>
</organism>
<keyword evidence="2 6" id="KW-0812">Transmembrane</keyword>
<proteinExistence type="predicted"/>
<keyword evidence="3 6" id="KW-1133">Transmembrane helix</keyword>
<comment type="subcellular location">
    <subcellularLocation>
        <location evidence="1">Membrane</location>
        <topology evidence="1">Single-pass membrane protein</topology>
    </subcellularLocation>
</comment>
<feature type="domain" description="Translocation and assembly module TamB C-terminal" evidence="7">
    <location>
        <begin position="1593"/>
        <end position="1988"/>
    </location>
</feature>
<protein>
    <recommendedName>
        <fullName evidence="7">Translocation and assembly module TamB C-terminal domain-containing protein</fullName>
    </recommendedName>
</protein>
<dbReference type="InterPro" id="IPR053022">
    <property type="entry name" value="Chloroplast_translocon_comp"/>
</dbReference>
<feature type="region of interest" description="Disordered" evidence="5">
    <location>
        <begin position="408"/>
        <end position="434"/>
    </location>
</feature>
<evidence type="ECO:0000256" key="3">
    <source>
        <dbReference type="ARBA" id="ARBA00022989"/>
    </source>
</evidence>
<evidence type="ECO:0000256" key="2">
    <source>
        <dbReference type="ARBA" id="ARBA00022692"/>
    </source>
</evidence>
<evidence type="ECO:0000256" key="4">
    <source>
        <dbReference type="ARBA" id="ARBA00023136"/>
    </source>
</evidence>
<dbReference type="PANTHER" id="PTHR34457">
    <property type="entry name" value="EMBRYO DEFECTIVE 2410"/>
    <property type="match status" value="1"/>
</dbReference>
<comment type="caution">
    <text evidence="8">The sequence shown here is derived from an EMBL/GenBank/DDBJ whole genome shotgun (WGS) entry which is preliminary data.</text>
</comment>
<feature type="compositionally biased region" description="Basic and acidic residues" evidence="5">
    <location>
        <begin position="408"/>
        <end position="420"/>
    </location>
</feature>
<dbReference type="EMBL" id="JAUHHV010000001">
    <property type="protein sequence ID" value="KAK1439460.1"/>
    <property type="molecule type" value="Genomic_DNA"/>
</dbReference>
<feature type="region of interest" description="Disordered" evidence="5">
    <location>
        <begin position="1454"/>
        <end position="1483"/>
    </location>
</feature>
<keyword evidence="9" id="KW-1185">Reference proteome</keyword>
<sequence>MSGRLHNPFVGGPFICNFKRKDTKVIKFKPPRRVCVPHAKKHDWISHGIQFCGENVEMLWKNIGLRSGFVVKSVKEPFARNKTLVRSLSAEGLLVFRCSVFCAVISGVCLLLWYGQLKAKTLVESKLLPSVCTALSDYIQRDLHFGKVRSISPVSITLESCSIGPHKEEFSCGEVPTLKLRVKPFSSLRRGKIVIDAVLCNPTLLVAQKRNYTWLGIPFTDGGVLQKHLSTEEGIDNRTKTRRLAREEAAVRMDRERDAAALEAAKTGYVISSNEIQGEGDCAGVVTKNSFLMNEKLLWQDHHCMDAGVEYDMKHAGLEKSFGVNTPIAGTRSPGPFKHKKRKLVNGIAVGIAAKQRILAHSASAALAFFLDPSLTDNDNQIGEQYSCNQTVLDGASDLFLPDISDSESKSRLEDQDVETKQQLSPPSQGTTYNNGMGMGDLWSFLIVGPIQKVKSHLAPKVEGIVGELVEGANKENVAGIDNSVPITLDSVYFNGGTLMLLAYGDNEPREMESASGQVKFQNNYNRVHVQLGGSCKMWRSDVTSEDGGWLSTDVFVDILEQQWHANLKVSNLFAPLFERILEIPIAFYEGRASGEVHICMSQGESFPNLHGQLDVTGLTFQIFDAPSSFSDVSASLCFRAQRIFLHNASGWFGKVPLEASGDFGIEPEEGEFHLMCQVPSVEVNALMKTFKMKPLLFPLAGCVTAVFNCQGPLDAPVFVGSGLVSRKMSSWVADDDIPTSAAYEAIMKNKEAGAVAAFDRVPLSYVSANFTFNTDNCVADLYGIRATLVDGGEIRGAGNAWICPEGEDDDTAMDVNLSGSLCFDKIMDQYVPGYNHLVPFKLGDLNGETKLSGSLLKPRFDIKWTAPKAEGSFGDARGDMIISHDFITISSSSIAFELFTKVETSYPYENCLDRKELAVIIEGVELDLRMRGFEVFNLVSSYAFDSLRPIHLKATGRIKFQGKVVNPADEVSKILAGDVSISGLKLNQLLLAPHLAGQLNVSPACIKLDATGRPDESLAVEVVGPLQSIAEDNIIGTRVSFSLLKGQLRANACYEPFKSVNLEVRNLPLDELELASLRGMLQRAEVQINFQKRRGHGILSLLHPKFSGVLGEALDVAARWSGDVMTVEKAVLKQSNSQYELQGEYVLPGSRDGKKERRRRGSDLGSVISSMGRWRMRFEVPRAEIAEMLPLARLVSRTTDPALQFRSKDLFMQSIQSVGIDAESLQKLLEEIRGHSTPTDEVFMEELSLPGLAELKGRWCGSLDASGGGNGDTMADFDFQGEEWEWGAYKTQRVLAAGAYSNDDGLRLEKMFIQRDNATIHADGTLLGPKTNLHFAVLNFPVSLVPTLVQVLESSANEGAVHSLRQLLAPIKGILYMEGDLRGSLAKPECDVQVRLLDGAIGGIDLGRAEIVASLTSTSRFLFNAKFEPIIQNGHVHVQGSIPLNILLVQDEEDPEKDDKKNEEASWAPWGDKGKNDDKKAASWNEQGWDTQLAESLKGLHWNVLDVGEVRVDADVKDGGMMLLTALSPYANWLNGSAEVMLQVRGTVEQPIVDGSASFHRATISSPILRKPLTNFGGIIIMDSNRLCIRSLESRVSRKGKLSVKGNLPLRTTEASLADKIDLKCEVLEVRAKNMLSGQVDTELQITGSILQPNISGNIKLSHGEAYLPHEKGAAINRDASDASSMPTGGYNQVVASKYVSRFLNLKPTVLNTSFQQPSVKEAEVVVKKGSGHISSKPKVDIQLTDLKLVLGPELRIFYPLILNFAVSGELELNGVAHPKLLKPKGVLMFENGDVNLVATQVRLKREHLNTAKFEPDNGLDPMLDLALVGSEWQFRIQSRATKWQDSLVVTSTRSVEQDVLSPSEAARVFESQLAESILEGDGQLAFKKLATATLETLMPKFEGKGEFGHARWRLVYAPQIPSLLSVDPTIDPLKSIANNISFGTEVEVQLGKRLQASVVRQMKDSEMAMQWTLIYQLTSRLRLLLQSAPSKRMLFEYSTTSQD</sequence>
<evidence type="ECO:0000313" key="8">
    <source>
        <dbReference type="EMBL" id="KAK1439460.1"/>
    </source>
</evidence>
<dbReference type="GO" id="GO:0009306">
    <property type="term" value="P:protein secretion"/>
    <property type="evidence" value="ECO:0007669"/>
    <property type="project" value="InterPro"/>
</dbReference>
<name>A0AAD8LBN6_TARER</name>
<evidence type="ECO:0000256" key="1">
    <source>
        <dbReference type="ARBA" id="ARBA00004167"/>
    </source>
</evidence>
<feature type="transmembrane region" description="Helical" evidence="6">
    <location>
        <begin position="94"/>
        <end position="115"/>
    </location>
</feature>
<evidence type="ECO:0000259" key="7">
    <source>
        <dbReference type="Pfam" id="PF04357"/>
    </source>
</evidence>
<evidence type="ECO:0000313" key="9">
    <source>
        <dbReference type="Proteomes" id="UP001229421"/>
    </source>
</evidence>
<dbReference type="InterPro" id="IPR007452">
    <property type="entry name" value="TamB_C"/>
</dbReference>
<feature type="compositionally biased region" description="Basic and acidic residues" evidence="5">
    <location>
        <begin position="1473"/>
        <end position="1482"/>
    </location>
</feature>
<keyword evidence="4 6" id="KW-0472">Membrane</keyword>
<reference evidence="8" key="1">
    <citation type="journal article" date="2023" name="bioRxiv">
        <title>Improved chromosome-level genome assembly for marigold (Tagetes erecta).</title>
        <authorList>
            <person name="Jiang F."/>
            <person name="Yuan L."/>
            <person name="Wang S."/>
            <person name="Wang H."/>
            <person name="Xu D."/>
            <person name="Wang A."/>
            <person name="Fan W."/>
        </authorList>
    </citation>
    <scope>NUCLEOTIDE SEQUENCE</scope>
    <source>
        <strain evidence="8">WSJ</strain>
        <tissue evidence="8">Leaf</tissue>
    </source>
</reference>
<accession>A0AAD8LBN6</accession>
<feature type="compositionally biased region" description="Polar residues" evidence="5">
    <location>
        <begin position="421"/>
        <end position="434"/>
    </location>
</feature>
<evidence type="ECO:0000256" key="6">
    <source>
        <dbReference type="SAM" id="Phobius"/>
    </source>
</evidence>
<dbReference type="Pfam" id="PF04357">
    <property type="entry name" value="TamB"/>
    <property type="match status" value="1"/>
</dbReference>
<gene>
    <name evidence="8" type="ORF">QVD17_05278</name>
</gene>
<evidence type="ECO:0000256" key="5">
    <source>
        <dbReference type="SAM" id="MobiDB-lite"/>
    </source>
</evidence>
<dbReference type="GO" id="GO:0005886">
    <property type="term" value="C:plasma membrane"/>
    <property type="evidence" value="ECO:0007669"/>
    <property type="project" value="InterPro"/>
</dbReference>
<dbReference type="PANTHER" id="PTHR34457:SF3">
    <property type="entry name" value="PROTEIN TIC236, CHLOROPLASTIC"/>
    <property type="match status" value="1"/>
</dbReference>
<dbReference type="Proteomes" id="UP001229421">
    <property type="component" value="Unassembled WGS sequence"/>
</dbReference>